<keyword evidence="1" id="KW-0732">Signal</keyword>
<evidence type="ECO:0000313" key="3">
    <source>
        <dbReference type="Proteomes" id="UP000290244"/>
    </source>
</evidence>
<protein>
    <submittedName>
        <fullName evidence="2">Uncharacterized protein</fullName>
    </submittedName>
</protein>
<accession>A0A4P6P4W0</accession>
<dbReference type="RefSeq" id="WP_130598663.1">
    <property type="nucleotide sequence ID" value="NZ_CP034759.1"/>
</dbReference>
<name>A0A4P6P4W0_9GAMM</name>
<dbReference type="KEGG" id="lsd:EMK97_01190"/>
<proteinExistence type="predicted"/>
<reference evidence="2 3" key="1">
    <citation type="submission" date="2018-12" db="EMBL/GenBank/DDBJ databases">
        <title>Complete genome of Litorilituus sediminis.</title>
        <authorList>
            <person name="Liu A."/>
            <person name="Rong J."/>
        </authorList>
    </citation>
    <scope>NUCLEOTIDE SEQUENCE [LARGE SCALE GENOMIC DNA]</scope>
    <source>
        <strain evidence="2 3">JCM 17549</strain>
    </source>
</reference>
<gene>
    <name evidence="2" type="ORF">EMK97_01190</name>
</gene>
<evidence type="ECO:0000256" key="1">
    <source>
        <dbReference type="SAM" id="SignalP"/>
    </source>
</evidence>
<organism evidence="2 3">
    <name type="scientific">Litorilituus sediminis</name>
    <dbReference type="NCBI Taxonomy" id="718192"/>
    <lineage>
        <taxon>Bacteria</taxon>
        <taxon>Pseudomonadati</taxon>
        <taxon>Pseudomonadota</taxon>
        <taxon>Gammaproteobacteria</taxon>
        <taxon>Alteromonadales</taxon>
        <taxon>Colwelliaceae</taxon>
        <taxon>Litorilituus</taxon>
    </lineage>
</organism>
<keyword evidence="3" id="KW-1185">Reference proteome</keyword>
<dbReference type="EMBL" id="CP034759">
    <property type="protein sequence ID" value="QBG34447.1"/>
    <property type="molecule type" value="Genomic_DNA"/>
</dbReference>
<sequence>MKVSILLVFLISAYCSAASTKELTAITNIPSKVFAIGNIYDLNKTVVTTFDKQHWIKYIEVPDYTATCVSETDIICNYNYYFSISELDNSADYKVYKVSSLGEIVKVEWVSENILSSKLLLTIKSYKKSKAITLVKELSIKPSGAYLANKQINQDK</sequence>
<evidence type="ECO:0000313" key="2">
    <source>
        <dbReference type="EMBL" id="QBG34447.1"/>
    </source>
</evidence>
<dbReference type="OrthoDB" id="7065278at2"/>
<feature type="chain" id="PRO_5020832528" evidence="1">
    <location>
        <begin position="18"/>
        <end position="156"/>
    </location>
</feature>
<dbReference type="Proteomes" id="UP000290244">
    <property type="component" value="Chromosome"/>
</dbReference>
<feature type="signal peptide" evidence="1">
    <location>
        <begin position="1"/>
        <end position="17"/>
    </location>
</feature>
<dbReference type="AlphaFoldDB" id="A0A4P6P4W0"/>